<organism evidence="1 2">
    <name type="scientific">Pelomonas parva</name>
    <dbReference type="NCBI Taxonomy" id="3299032"/>
    <lineage>
        <taxon>Bacteria</taxon>
        <taxon>Pseudomonadati</taxon>
        <taxon>Pseudomonadota</taxon>
        <taxon>Betaproteobacteria</taxon>
        <taxon>Burkholderiales</taxon>
        <taxon>Sphaerotilaceae</taxon>
        <taxon>Roseateles</taxon>
    </lineage>
</organism>
<dbReference type="Proteomes" id="UP001606210">
    <property type="component" value="Unassembled WGS sequence"/>
</dbReference>
<protein>
    <submittedName>
        <fullName evidence="1">DUF1780 domain-containing protein</fullName>
    </submittedName>
</protein>
<comment type="caution">
    <text evidence="1">The sequence shown here is derived from an EMBL/GenBank/DDBJ whole genome shotgun (WGS) entry which is preliminary data.</text>
</comment>
<sequence length="207" mass="22848">MGESSDEDSQTGVDQLRRAVAFFSGASKCEREKWVCRELLRSAGVEFAESEVTSSANEPPDVCFRTARFEVKEILDPGRERHREYKEALVEALANGGVPNEQIGYSPKDITPVGVGELIKAKLAELANHYAPAVRTNLDALLYVNLTEHWLTVGPMPQPQTFAQYGWRSVSAVYGGRHALFFDATTSAPEFLRARVGTVLTEIVEDA</sequence>
<keyword evidence="2" id="KW-1185">Reference proteome</keyword>
<accession>A0ABW7F0Q9</accession>
<dbReference type="Gene3D" id="3.40.1540.10">
    <property type="entry name" value="Protein of unknown function DUF1780, putative endonuclease"/>
    <property type="match status" value="1"/>
</dbReference>
<dbReference type="InterPro" id="IPR014796">
    <property type="entry name" value="DUF1780"/>
</dbReference>
<dbReference type="RefSeq" id="WP_394478308.1">
    <property type="nucleotide sequence ID" value="NZ_JBIGHV010000003.1"/>
</dbReference>
<gene>
    <name evidence="1" type="ORF">ACG00Y_09865</name>
</gene>
<proteinExistence type="predicted"/>
<dbReference type="InterPro" id="IPR011335">
    <property type="entry name" value="Restrct_endonuc-II-like"/>
</dbReference>
<dbReference type="InterPro" id="IPR037074">
    <property type="entry name" value="DUF1780_sf"/>
</dbReference>
<dbReference type="EMBL" id="JBIGHV010000003">
    <property type="protein sequence ID" value="MFG6430219.1"/>
    <property type="molecule type" value="Genomic_DNA"/>
</dbReference>
<dbReference type="SUPFAM" id="SSF52980">
    <property type="entry name" value="Restriction endonuclease-like"/>
    <property type="match status" value="1"/>
</dbReference>
<reference evidence="1 2" key="1">
    <citation type="submission" date="2024-08" db="EMBL/GenBank/DDBJ databases">
        <authorList>
            <person name="Lu H."/>
        </authorList>
    </citation>
    <scope>NUCLEOTIDE SEQUENCE [LARGE SCALE GENOMIC DNA]</scope>
    <source>
        <strain evidence="1 2">LYH14W</strain>
    </source>
</reference>
<evidence type="ECO:0000313" key="1">
    <source>
        <dbReference type="EMBL" id="MFG6430219.1"/>
    </source>
</evidence>
<evidence type="ECO:0000313" key="2">
    <source>
        <dbReference type="Proteomes" id="UP001606210"/>
    </source>
</evidence>
<dbReference type="Pfam" id="PF08682">
    <property type="entry name" value="DUF1780"/>
    <property type="match status" value="1"/>
</dbReference>
<name>A0ABW7F0Q9_9BURK</name>